<feature type="domain" description="PRC-barrel" evidence="7">
    <location>
        <begin position="98"/>
        <end position="171"/>
    </location>
</feature>
<reference evidence="8 9" key="1">
    <citation type="submission" date="2018-04" db="EMBL/GenBank/DDBJ databases">
        <title>Camelliibacillus theae gen. nov., sp. nov., isolated from Pu'er tea.</title>
        <authorList>
            <person name="Niu L."/>
        </authorList>
    </citation>
    <scope>NUCLEOTIDE SEQUENCE [LARGE SCALE GENOMIC DNA]</scope>
    <source>
        <strain evidence="8 9">T8</strain>
    </source>
</reference>
<evidence type="ECO:0000256" key="3">
    <source>
        <dbReference type="ARBA" id="ARBA00022552"/>
    </source>
</evidence>
<evidence type="ECO:0000313" key="8">
    <source>
        <dbReference type="EMBL" id="PWA13483.1"/>
    </source>
</evidence>
<dbReference type="EMBL" id="QCZG01000001">
    <property type="protein sequence ID" value="PWA13483.1"/>
    <property type="molecule type" value="Genomic_DNA"/>
</dbReference>
<comment type="subunit">
    <text evidence="5">Binds ribosomal protein uS19.</text>
</comment>
<dbReference type="Pfam" id="PF05239">
    <property type="entry name" value="PRC"/>
    <property type="match status" value="1"/>
</dbReference>
<evidence type="ECO:0000256" key="5">
    <source>
        <dbReference type="HAMAP-Rule" id="MF_00014"/>
    </source>
</evidence>
<gene>
    <name evidence="5" type="primary">rimM</name>
    <name evidence="8" type="ORF">DCC39_00910</name>
</gene>
<evidence type="ECO:0000256" key="2">
    <source>
        <dbReference type="ARBA" id="ARBA00022517"/>
    </source>
</evidence>
<dbReference type="GO" id="GO:0005840">
    <property type="term" value="C:ribosome"/>
    <property type="evidence" value="ECO:0007669"/>
    <property type="project" value="InterPro"/>
</dbReference>
<dbReference type="HAMAP" id="MF_00014">
    <property type="entry name" value="Ribosome_mat_RimM"/>
    <property type="match status" value="1"/>
</dbReference>
<keyword evidence="2 5" id="KW-0690">Ribosome biogenesis</keyword>
<dbReference type="InterPro" id="IPR009000">
    <property type="entry name" value="Transl_B-barrel_sf"/>
</dbReference>
<dbReference type="InterPro" id="IPR011961">
    <property type="entry name" value="RimM"/>
</dbReference>
<comment type="subcellular location">
    <subcellularLocation>
        <location evidence="5">Cytoplasm</location>
    </subcellularLocation>
</comment>
<dbReference type="RefSeq" id="WP_116552987.1">
    <property type="nucleotide sequence ID" value="NZ_QCZG01000001.1"/>
</dbReference>
<sequence length="174" mass="19933">MRWFNVGKIVNTHGLKGEVRVISTTDFPDLRYQIGNTLTFFSENHANEKPLTIRTHRKHKNFDLLSFEGYSNVSEVEPLKGGTLKISEDQLGEEELNENEFYYYEIIGCEVFSENGEKIGVVEEILSPGANDVWAVRKDADKKLVYIPYIESVVKNVDIPEKKITIHLLEGLIE</sequence>
<organism evidence="8 9">
    <name type="scientific">Pueribacillus theae</name>
    <dbReference type="NCBI Taxonomy" id="2171751"/>
    <lineage>
        <taxon>Bacteria</taxon>
        <taxon>Bacillati</taxon>
        <taxon>Bacillota</taxon>
        <taxon>Bacilli</taxon>
        <taxon>Bacillales</taxon>
        <taxon>Bacillaceae</taxon>
        <taxon>Pueribacillus</taxon>
    </lineage>
</organism>
<keyword evidence="4 5" id="KW-0143">Chaperone</keyword>
<dbReference type="InterPro" id="IPR002676">
    <property type="entry name" value="RimM_N"/>
</dbReference>
<dbReference type="SUPFAM" id="SSF50346">
    <property type="entry name" value="PRC-barrel domain"/>
    <property type="match status" value="1"/>
</dbReference>
<feature type="domain" description="RimM N-terminal" evidence="6">
    <location>
        <begin position="6"/>
        <end position="90"/>
    </location>
</feature>
<protein>
    <recommendedName>
        <fullName evidence="5">Ribosome maturation factor RimM</fullName>
    </recommendedName>
</protein>
<comment type="domain">
    <text evidence="5">The PRC barrel domain binds ribosomal protein uS19.</text>
</comment>
<dbReference type="OrthoDB" id="9810331at2"/>
<dbReference type="Pfam" id="PF01782">
    <property type="entry name" value="RimM"/>
    <property type="match status" value="1"/>
</dbReference>
<evidence type="ECO:0000256" key="4">
    <source>
        <dbReference type="ARBA" id="ARBA00023186"/>
    </source>
</evidence>
<evidence type="ECO:0000313" key="9">
    <source>
        <dbReference type="Proteomes" id="UP000245998"/>
    </source>
</evidence>
<comment type="similarity">
    <text evidence="5">Belongs to the RimM family.</text>
</comment>
<comment type="caution">
    <text evidence="8">The sequence shown here is derived from an EMBL/GenBank/DDBJ whole genome shotgun (WGS) entry which is preliminary data.</text>
</comment>
<dbReference type="SUPFAM" id="SSF50447">
    <property type="entry name" value="Translation proteins"/>
    <property type="match status" value="1"/>
</dbReference>
<dbReference type="Gene3D" id="2.40.30.60">
    <property type="entry name" value="RimM"/>
    <property type="match status" value="1"/>
</dbReference>
<dbReference type="PANTHER" id="PTHR33692:SF1">
    <property type="entry name" value="RIBOSOME MATURATION FACTOR RIMM"/>
    <property type="match status" value="1"/>
</dbReference>
<keyword evidence="1 5" id="KW-0963">Cytoplasm</keyword>
<name>A0A2U1K8D8_9BACI</name>
<dbReference type="Proteomes" id="UP000245998">
    <property type="component" value="Unassembled WGS sequence"/>
</dbReference>
<dbReference type="GO" id="GO:0043022">
    <property type="term" value="F:ribosome binding"/>
    <property type="evidence" value="ECO:0007669"/>
    <property type="project" value="InterPro"/>
</dbReference>
<dbReference type="GO" id="GO:0005737">
    <property type="term" value="C:cytoplasm"/>
    <property type="evidence" value="ECO:0007669"/>
    <property type="project" value="UniProtKB-SubCell"/>
</dbReference>
<proteinExistence type="inferred from homology"/>
<dbReference type="GO" id="GO:0042274">
    <property type="term" value="P:ribosomal small subunit biogenesis"/>
    <property type="evidence" value="ECO:0007669"/>
    <property type="project" value="UniProtKB-UniRule"/>
</dbReference>
<dbReference type="Gene3D" id="2.30.30.240">
    <property type="entry name" value="PRC-barrel domain"/>
    <property type="match status" value="1"/>
</dbReference>
<evidence type="ECO:0000259" key="7">
    <source>
        <dbReference type="Pfam" id="PF05239"/>
    </source>
</evidence>
<keyword evidence="3 5" id="KW-0698">rRNA processing</keyword>
<dbReference type="NCBIfam" id="TIGR02273">
    <property type="entry name" value="16S_RimM"/>
    <property type="match status" value="1"/>
</dbReference>
<dbReference type="InterPro" id="IPR027275">
    <property type="entry name" value="PRC-brl_dom"/>
</dbReference>
<dbReference type="PANTHER" id="PTHR33692">
    <property type="entry name" value="RIBOSOME MATURATION FACTOR RIMM"/>
    <property type="match status" value="1"/>
</dbReference>
<evidence type="ECO:0000256" key="1">
    <source>
        <dbReference type="ARBA" id="ARBA00022490"/>
    </source>
</evidence>
<dbReference type="InterPro" id="IPR036976">
    <property type="entry name" value="RimM_N_sf"/>
</dbReference>
<dbReference type="InterPro" id="IPR011033">
    <property type="entry name" value="PRC_barrel-like_sf"/>
</dbReference>
<keyword evidence="9" id="KW-1185">Reference proteome</keyword>
<evidence type="ECO:0000259" key="6">
    <source>
        <dbReference type="Pfam" id="PF01782"/>
    </source>
</evidence>
<accession>A0A2U1K8D8</accession>
<comment type="function">
    <text evidence="5">An accessory protein needed during the final step in the assembly of 30S ribosomal subunit, possibly for assembly of the head region. Essential for efficient processing of 16S rRNA. May be needed both before and after RbfA during the maturation of 16S rRNA. It has affinity for free ribosomal 30S subunits but not for 70S ribosomes.</text>
</comment>
<dbReference type="AlphaFoldDB" id="A0A2U1K8D8"/>
<dbReference type="GO" id="GO:0006364">
    <property type="term" value="P:rRNA processing"/>
    <property type="evidence" value="ECO:0007669"/>
    <property type="project" value="UniProtKB-UniRule"/>
</dbReference>